<dbReference type="PANTHER" id="PTHR47506:SF1">
    <property type="entry name" value="HTH-TYPE TRANSCRIPTIONAL REGULATOR YJDC"/>
    <property type="match status" value="1"/>
</dbReference>
<dbReference type="PROSITE" id="PS50977">
    <property type="entry name" value="HTH_TETR_2"/>
    <property type="match status" value="1"/>
</dbReference>
<dbReference type="Pfam" id="PF00440">
    <property type="entry name" value="TetR_N"/>
    <property type="match status" value="1"/>
</dbReference>
<dbReference type="Gene3D" id="1.10.10.60">
    <property type="entry name" value="Homeodomain-like"/>
    <property type="match status" value="1"/>
</dbReference>
<dbReference type="RefSeq" id="WP_135199536.1">
    <property type="nucleotide sequence ID" value="NZ_SPVG01000003.1"/>
</dbReference>
<evidence type="ECO:0000256" key="2">
    <source>
        <dbReference type="ARBA" id="ARBA00023125"/>
    </source>
</evidence>
<proteinExistence type="predicted"/>
<sequence>MVGIKKFNEEEVLDRAMHVFWRRGYGATSMPDLAQATGVLRGSLYHAYGDKQRIFLLAFARYQQRYLDKVRACLQPDDPIAALRAYFAYVIESMSKPAPQIDDAPSSDTWGCLTTKIATDETAMDEPVRGALRGMLDGLGQLLEQRLAAPATAARLRLPPRDAARLLVTFTRGNVVMERIYHDPQQLQATADDMVRMLFD</sequence>
<dbReference type="Proteomes" id="UP000297729">
    <property type="component" value="Unassembled WGS sequence"/>
</dbReference>
<evidence type="ECO:0000256" key="1">
    <source>
        <dbReference type="ARBA" id="ARBA00023015"/>
    </source>
</evidence>
<name>A0A4Y9SXV8_9BURK</name>
<feature type="domain" description="HTH tetR-type" evidence="5">
    <location>
        <begin position="6"/>
        <end position="66"/>
    </location>
</feature>
<dbReference type="OrthoDB" id="270177at2"/>
<keyword evidence="1" id="KW-0805">Transcription regulation</keyword>
<comment type="caution">
    <text evidence="6">The sequence shown here is derived from an EMBL/GenBank/DDBJ whole genome shotgun (WGS) entry which is preliminary data.</text>
</comment>
<gene>
    <name evidence="6" type="ORF">E4L98_00135</name>
</gene>
<dbReference type="AlphaFoldDB" id="A0A4Y9SXV8"/>
<dbReference type="InterPro" id="IPR001647">
    <property type="entry name" value="HTH_TetR"/>
</dbReference>
<dbReference type="Gene3D" id="1.10.357.10">
    <property type="entry name" value="Tetracycline Repressor, domain 2"/>
    <property type="match status" value="1"/>
</dbReference>
<dbReference type="PANTHER" id="PTHR47506">
    <property type="entry name" value="TRANSCRIPTIONAL REGULATORY PROTEIN"/>
    <property type="match status" value="1"/>
</dbReference>
<evidence type="ECO:0000256" key="3">
    <source>
        <dbReference type="ARBA" id="ARBA00023163"/>
    </source>
</evidence>
<dbReference type="SUPFAM" id="SSF46689">
    <property type="entry name" value="Homeodomain-like"/>
    <property type="match status" value="1"/>
</dbReference>
<keyword evidence="3" id="KW-0804">Transcription</keyword>
<evidence type="ECO:0000259" key="5">
    <source>
        <dbReference type="PROSITE" id="PS50977"/>
    </source>
</evidence>
<dbReference type="InterPro" id="IPR036271">
    <property type="entry name" value="Tet_transcr_reg_TetR-rel_C_sf"/>
</dbReference>
<protein>
    <submittedName>
        <fullName evidence="6">TetR/AcrR family transcriptional regulator</fullName>
    </submittedName>
</protein>
<feature type="DNA-binding region" description="H-T-H motif" evidence="4">
    <location>
        <begin position="29"/>
        <end position="48"/>
    </location>
</feature>
<accession>A0A4Y9SXV8</accession>
<dbReference type="InterPro" id="IPR009057">
    <property type="entry name" value="Homeodomain-like_sf"/>
</dbReference>
<dbReference type="SUPFAM" id="SSF48498">
    <property type="entry name" value="Tetracyclin repressor-like, C-terminal domain"/>
    <property type="match status" value="1"/>
</dbReference>
<keyword evidence="2 4" id="KW-0238">DNA-binding</keyword>
<reference evidence="6 7" key="1">
    <citation type="submission" date="2019-03" db="EMBL/GenBank/DDBJ databases">
        <title>Draft Genome Sequence of Duganella callidus sp. nov., a Novel Duganella Species Isolated from Cultivated Soil.</title>
        <authorList>
            <person name="Raths R."/>
            <person name="Peta V."/>
            <person name="Bucking H."/>
        </authorList>
    </citation>
    <scope>NUCLEOTIDE SEQUENCE [LARGE SCALE GENOMIC DNA]</scope>
    <source>
        <strain evidence="6 7">DN04</strain>
    </source>
</reference>
<keyword evidence="7" id="KW-1185">Reference proteome</keyword>
<evidence type="ECO:0000256" key="4">
    <source>
        <dbReference type="PROSITE-ProRule" id="PRU00335"/>
    </source>
</evidence>
<evidence type="ECO:0000313" key="6">
    <source>
        <dbReference type="EMBL" id="TFW31477.1"/>
    </source>
</evidence>
<dbReference type="EMBL" id="SPVG01000003">
    <property type="protein sequence ID" value="TFW31477.1"/>
    <property type="molecule type" value="Genomic_DNA"/>
</dbReference>
<dbReference type="PRINTS" id="PR00455">
    <property type="entry name" value="HTHTETR"/>
</dbReference>
<organism evidence="6 7">
    <name type="scientific">Duganella callida</name>
    <dbReference type="NCBI Taxonomy" id="2561932"/>
    <lineage>
        <taxon>Bacteria</taxon>
        <taxon>Pseudomonadati</taxon>
        <taxon>Pseudomonadota</taxon>
        <taxon>Betaproteobacteria</taxon>
        <taxon>Burkholderiales</taxon>
        <taxon>Oxalobacteraceae</taxon>
        <taxon>Telluria group</taxon>
        <taxon>Duganella</taxon>
    </lineage>
</organism>
<dbReference type="GO" id="GO:0003677">
    <property type="term" value="F:DNA binding"/>
    <property type="evidence" value="ECO:0007669"/>
    <property type="project" value="UniProtKB-UniRule"/>
</dbReference>
<evidence type="ECO:0000313" key="7">
    <source>
        <dbReference type="Proteomes" id="UP000297729"/>
    </source>
</evidence>